<evidence type="ECO:0000256" key="2">
    <source>
        <dbReference type="ARBA" id="ARBA00022692"/>
    </source>
</evidence>
<dbReference type="InterPro" id="IPR002110">
    <property type="entry name" value="Ankyrin_rpt"/>
</dbReference>
<dbReference type="Pfam" id="PF13962">
    <property type="entry name" value="PGG"/>
    <property type="match status" value="1"/>
</dbReference>
<keyword evidence="6 8" id="KW-0472">Membrane</keyword>
<proteinExistence type="predicted"/>
<dbReference type="Proteomes" id="UP001202328">
    <property type="component" value="Unassembled WGS sequence"/>
</dbReference>
<name>A0AAD4SUX4_9MAGN</name>
<feature type="transmembrane region" description="Helical" evidence="8">
    <location>
        <begin position="472"/>
        <end position="505"/>
    </location>
</feature>
<dbReference type="PANTHER" id="PTHR24186">
    <property type="entry name" value="PROTEIN PHOSPHATASE 1 REGULATORY SUBUNIT"/>
    <property type="match status" value="1"/>
</dbReference>
<keyword evidence="3" id="KW-0677">Repeat</keyword>
<keyword evidence="11" id="KW-1185">Reference proteome</keyword>
<dbReference type="GO" id="GO:0005886">
    <property type="term" value="C:plasma membrane"/>
    <property type="evidence" value="ECO:0007669"/>
    <property type="project" value="TreeGrafter"/>
</dbReference>
<reference evidence="10" key="1">
    <citation type="submission" date="2022-04" db="EMBL/GenBank/DDBJ databases">
        <title>A functionally conserved STORR gene fusion in Papaver species that diverged 16.8 million years ago.</title>
        <authorList>
            <person name="Catania T."/>
        </authorList>
    </citation>
    <scope>NUCLEOTIDE SEQUENCE</scope>
    <source>
        <strain evidence="10">S-188037</strain>
    </source>
</reference>
<dbReference type="Pfam" id="PF13857">
    <property type="entry name" value="Ank_5"/>
    <property type="match status" value="1"/>
</dbReference>
<evidence type="ECO:0000256" key="5">
    <source>
        <dbReference type="ARBA" id="ARBA00023043"/>
    </source>
</evidence>
<dbReference type="PANTHER" id="PTHR24186:SF37">
    <property type="entry name" value="PGG DOMAIN-CONTAINING PROTEIN"/>
    <property type="match status" value="1"/>
</dbReference>
<organism evidence="10 11">
    <name type="scientific">Papaver atlanticum</name>
    <dbReference type="NCBI Taxonomy" id="357466"/>
    <lineage>
        <taxon>Eukaryota</taxon>
        <taxon>Viridiplantae</taxon>
        <taxon>Streptophyta</taxon>
        <taxon>Embryophyta</taxon>
        <taxon>Tracheophyta</taxon>
        <taxon>Spermatophyta</taxon>
        <taxon>Magnoliopsida</taxon>
        <taxon>Ranunculales</taxon>
        <taxon>Papaveraceae</taxon>
        <taxon>Papaveroideae</taxon>
        <taxon>Papaver</taxon>
    </lineage>
</organism>
<evidence type="ECO:0000313" key="10">
    <source>
        <dbReference type="EMBL" id="KAI3921449.1"/>
    </source>
</evidence>
<evidence type="ECO:0000256" key="4">
    <source>
        <dbReference type="ARBA" id="ARBA00022989"/>
    </source>
</evidence>
<evidence type="ECO:0000256" key="7">
    <source>
        <dbReference type="PROSITE-ProRule" id="PRU00023"/>
    </source>
</evidence>
<dbReference type="PROSITE" id="PS50088">
    <property type="entry name" value="ANK_REPEAT"/>
    <property type="match status" value="3"/>
</dbReference>
<feature type="repeat" description="ANK" evidence="7">
    <location>
        <begin position="192"/>
        <end position="224"/>
    </location>
</feature>
<comment type="caution">
    <text evidence="10">The sequence shown here is derived from an EMBL/GenBank/DDBJ whole genome shotgun (WGS) entry which is preliminary data.</text>
</comment>
<dbReference type="AlphaFoldDB" id="A0AAD4SUX4"/>
<evidence type="ECO:0000256" key="8">
    <source>
        <dbReference type="SAM" id="Phobius"/>
    </source>
</evidence>
<keyword evidence="5 7" id="KW-0040">ANK repeat</keyword>
<evidence type="ECO:0000256" key="6">
    <source>
        <dbReference type="ARBA" id="ARBA00023136"/>
    </source>
</evidence>
<evidence type="ECO:0000259" key="9">
    <source>
        <dbReference type="Pfam" id="PF13962"/>
    </source>
</evidence>
<evidence type="ECO:0000256" key="3">
    <source>
        <dbReference type="ARBA" id="ARBA00022737"/>
    </source>
</evidence>
<dbReference type="PROSITE" id="PS50297">
    <property type="entry name" value="ANK_REP_REGION"/>
    <property type="match status" value="3"/>
</dbReference>
<evidence type="ECO:0000256" key="1">
    <source>
        <dbReference type="ARBA" id="ARBA00004141"/>
    </source>
</evidence>
<gene>
    <name evidence="10" type="ORF">MKW98_013383</name>
</gene>
<dbReference type="SMART" id="SM00248">
    <property type="entry name" value="ANK"/>
    <property type="match status" value="5"/>
</dbReference>
<dbReference type="EMBL" id="JAJJMB010008687">
    <property type="protein sequence ID" value="KAI3921449.1"/>
    <property type="molecule type" value="Genomic_DNA"/>
</dbReference>
<keyword evidence="4 8" id="KW-1133">Transmembrane helix</keyword>
<feature type="transmembrane region" description="Helical" evidence="8">
    <location>
        <begin position="414"/>
        <end position="437"/>
    </location>
</feature>
<feature type="repeat" description="ANK" evidence="7">
    <location>
        <begin position="104"/>
        <end position="127"/>
    </location>
</feature>
<keyword evidence="2 8" id="KW-0812">Transmembrane</keyword>
<dbReference type="Pfam" id="PF12796">
    <property type="entry name" value="Ank_2"/>
    <property type="match status" value="1"/>
</dbReference>
<dbReference type="InterPro" id="IPR036770">
    <property type="entry name" value="Ankyrin_rpt-contain_sf"/>
</dbReference>
<comment type="subcellular location">
    <subcellularLocation>
        <location evidence="1">Membrane</location>
        <topology evidence="1">Multi-pass membrane protein</topology>
    </subcellularLocation>
</comment>
<feature type="domain" description="PGG" evidence="9">
    <location>
        <begin position="299"/>
        <end position="438"/>
    </location>
</feature>
<accession>A0AAD4SUX4</accession>
<sequence length="519" mass="58722">MERKLYEASMSGDVTTLMELLEEDPVLLNRVTTSFEFENPLGIAAMCGHVEFAVRILRRKPELATQADQKGLRPLHLAAQGYNVSMVKVLIEENPDVCSLTDQNGRTPLHLAAMRDGTEIMKILIQKQPKAIQMLSEYRSETILHLCVKHNCLDALKLLVDELRKQHINKESIYLISEDNKESISVNSKDGDGNTILHLAVARRNIMMIKYLLNSDTGVEQNAINNKGFTAMDVLIKSDQRELKDMETQDILREAGVLQSDFIQQLVGSHHDDQKPHGRPKYEISETIQKYKFDAKYDAWLKENKNTLMVVSSLIATMAFQGALNPPGGVWQETKELPTVRPFSLTYPSPSPPPRPPNDASDIVYAGSAVMSHEHVYAYLAYMIFISLGFCASMSVILLLLSGFRFSRKLVGRFFVRLLIAVLWSAVTFMTIAYLHALQAFMPTRGWGLETHDYQNTEVVVSIISEVFAFALLGWIGLLGLIIFVHIIRSTLWLLVHIIPSTLWLRRKLRILKKRDGES</sequence>
<evidence type="ECO:0000313" key="11">
    <source>
        <dbReference type="Proteomes" id="UP001202328"/>
    </source>
</evidence>
<dbReference type="Gene3D" id="1.25.40.20">
    <property type="entry name" value="Ankyrin repeat-containing domain"/>
    <property type="match status" value="2"/>
</dbReference>
<dbReference type="SUPFAM" id="SSF48403">
    <property type="entry name" value="Ankyrin repeat"/>
    <property type="match status" value="1"/>
</dbReference>
<feature type="repeat" description="ANK" evidence="7">
    <location>
        <begin position="70"/>
        <end position="102"/>
    </location>
</feature>
<protein>
    <recommendedName>
        <fullName evidence="9">PGG domain-containing protein</fullName>
    </recommendedName>
</protein>
<feature type="transmembrane region" description="Helical" evidence="8">
    <location>
        <begin position="379"/>
        <end position="402"/>
    </location>
</feature>
<dbReference type="InterPro" id="IPR026961">
    <property type="entry name" value="PGG_dom"/>
</dbReference>